<dbReference type="SUPFAM" id="SSF55797">
    <property type="entry name" value="PR-1-like"/>
    <property type="match status" value="1"/>
</dbReference>
<reference evidence="1 2" key="1">
    <citation type="submission" date="2015-09" db="EMBL/GenBank/DDBJ databases">
        <title>Draft genome of the parasitic nematode Teladorsagia circumcincta isolate WARC Sus (inbred).</title>
        <authorList>
            <person name="Mitreva M."/>
        </authorList>
    </citation>
    <scope>NUCLEOTIDE SEQUENCE [LARGE SCALE GENOMIC DNA]</scope>
    <source>
        <strain evidence="1 2">S</strain>
    </source>
</reference>
<keyword evidence="2" id="KW-1185">Reference proteome</keyword>
<sequence length="86" mass="9208">MSIDDLVSGGMIYYKSTKAGCYYQMCPKSAPKKYAVACVFNSAPQLNQPIYKAHQNRPGNGCNLDANCGEIFTGATCGPQGLCGFK</sequence>
<name>A0A2G9UNG6_TELCI</name>
<dbReference type="InterPro" id="IPR035940">
    <property type="entry name" value="CAP_sf"/>
</dbReference>
<organism evidence="1 2">
    <name type="scientific">Teladorsagia circumcincta</name>
    <name type="common">Brown stomach worm</name>
    <name type="synonym">Ostertagia circumcincta</name>
    <dbReference type="NCBI Taxonomy" id="45464"/>
    <lineage>
        <taxon>Eukaryota</taxon>
        <taxon>Metazoa</taxon>
        <taxon>Ecdysozoa</taxon>
        <taxon>Nematoda</taxon>
        <taxon>Chromadorea</taxon>
        <taxon>Rhabditida</taxon>
        <taxon>Rhabditina</taxon>
        <taxon>Rhabditomorpha</taxon>
        <taxon>Strongyloidea</taxon>
        <taxon>Trichostrongylidae</taxon>
        <taxon>Teladorsagia</taxon>
    </lineage>
</organism>
<dbReference type="Proteomes" id="UP000230423">
    <property type="component" value="Unassembled WGS sequence"/>
</dbReference>
<dbReference type="Gene3D" id="3.40.33.10">
    <property type="entry name" value="CAP"/>
    <property type="match status" value="1"/>
</dbReference>
<dbReference type="EMBL" id="KZ345831">
    <property type="protein sequence ID" value="PIO71839.1"/>
    <property type="molecule type" value="Genomic_DNA"/>
</dbReference>
<evidence type="ECO:0000313" key="1">
    <source>
        <dbReference type="EMBL" id="PIO71839.1"/>
    </source>
</evidence>
<accession>A0A2G9UNG6</accession>
<proteinExistence type="predicted"/>
<evidence type="ECO:0000313" key="2">
    <source>
        <dbReference type="Proteomes" id="UP000230423"/>
    </source>
</evidence>
<gene>
    <name evidence="1" type="ORF">TELCIR_06252</name>
</gene>
<protein>
    <submittedName>
        <fullName evidence="1">Uncharacterized protein</fullName>
    </submittedName>
</protein>
<dbReference type="AlphaFoldDB" id="A0A2G9UNG6"/>